<feature type="domain" description="Peptidase M3A/M3B catalytic" evidence="7">
    <location>
        <begin position="305"/>
        <end position="543"/>
    </location>
</feature>
<dbReference type="Gene3D" id="1.10.1370.30">
    <property type="match status" value="1"/>
</dbReference>
<dbReference type="InterPro" id="IPR011976">
    <property type="entry name" value="Pept_M3B_oligopep-rel"/>
</dbReference>
<accession>A0ABS2F285</accession>
<gene>
    <name evidence="8" type="ORF">H9X80_06000</name>
</gene>
<evidence type="ECO:0000256" key="5">
    <source>
        <dbReference type="ARBA" id="ARBA00023049"/>
    </source>
</evidence>
<comment type="similarity">
    <text evidence="6">Belongs to the peptidase M3 family.</text>
</comment>
<proteinExistence type="inferred from homology"/>
<dbReference type="NCBIfam" id="TIGR02289">
    <property type="entry name" value="M3_not_pepF"/>
    <property type="match status" value="1"/>
</dbReference>
<evidence type="ECO:0000313" key="8">
    <source>
        <dbReference type="EMBL" id="MBM6775091.1"/>
    </source>
</evidence>
<comment type="cofactor">
    <cofactor evidence="6">
        <name>Zn(2+)</name>
        <dbReference type="ChEBI" id="CHEBI:29105"/>
    </cofactor>
    <text evidence="6">Binds 1 zinc ion.</text>
</comment>
<dbReference type="SUPFAM" id="SSF55486">
    <property type="entry name" value="Metalloproteases ('zincins'), catalytic domain"/>
    <property type="match status" value="1"/>
</dbReference>
<comment type="caution">
    <text evidence="8">The sequence shown here is derived from an EMBL/GenBank/DDBJ whole genome shotgun (WGS) entry which is preliminary data.</text>
</comment>
<evidence type="ECO:0000256" key="1">
    <source>
        <dbReference type="ARBA" id="ARBA00022670"/>
    </source>
</evidence>
<evidence type="ECO:0000313" key="9">
    <source>
        <dbReference type="Proteomes" id="UP000712527"/>
    </source>
</evidence>
<keyword evidence="4 6" id="KW-0862">Zinc</keyword>
<keyword evidence="9" id="KW-1185">Reference proteome</keyword>
<keyword evidence="2 6" id="KW-0479">Metal-binding</keyword>
<dbReference type="Proteomes" id="UP000712527">
    <property type="component" value="Unassembled WGS sequence"/>
</dbReference>
<dbReference type="CDD" id="cd09606">
    <property type="entry name" value="M3B_PepF"/>
    <property type="match status" value="1"/>
</dbReference>
<sequence>MPYERPDLVAVKARYEELARALEGAGSFEEADAAFVEKDQLDRHVQTLAELVYIRHTIDTRDEFYDAESSFWDVAQPELAQADDAFKAALLSTPYRARLAEKYGELIFAQAEQERRTFSPEIVEDMKRENALTQEYVKLLASAQIPFEGGTYTLSQLTPFKRSADDATRLAAWKAEGAWYKEQQPQLDRIYDDLVHVRDAMGRKLGHENYIPLGYDRMGRLSYGREDVERFREAVVAHVVPLADKIYRAQAERLSVEYPLSFADETLSFRSGNPTPRGTAEDVLEAGRTFYRALSPETGSFFDMMLDRGLMDVLSTEGKAGGGYMTMIPDYDVPFIFANFNGTQGDVEVVTHEAGHAFSYYMNTDKVPVSLCMPTSEACEVHSMSMEFMAWPWAEEFFGEDARKYRYAHLAGAITFIPYGTMVDHFQHEVYEHPEMTPAERHATWKRLLGVYMPWMRLDGEIPFYADGEGWQRQHHIYENPFYYIDYCLAQTVALEFWAMSQDDFKGAWDHYMAYTRQGGTRAFTDLLAHAGLQSPFDEGCLKGICERATAWLESYDLTGIE</sequence>
<keyword evidence="1 6" id="KW-0645">Protease</keyword>
<dbReference type="EMBL" id="JACSNQ010000010">
    <property type="protein sequence ID" value="MBM6775091.1"/>
    <property type="molecule type" value="Genomic_DNA"/>
</dbReference>
<keyword evidence="3 6" id="KW-0378">Hydrolase</keyword>
<evidence type="ECO:0000259" key="7">
    <source>
        <dbReference type="Pfam" id="PF01432"/>
    </source>
</evidence>
<evidence type="ECO:0000256" key="2">
    <source>
        <dbReference type="ARBA" id="ARBA00022723"/>
    </source>
</evidence>
<organism evidence="8 9">
    <name type="scientific">Olsenella profusa</name>
    <dbReference type="NCBI Taxonomy" id="138595"/>
    <lineage>
        <taxon>Bacteria</taxon>
        <taxon>Bacillati</taxon>
        <taxon>Actinomycetota</taxon>
        <taxon>Coriobacteriia</taxon>
        <taxon>Coriobacteriales</taxon>
        <taxon>Atopobiaceae</taxon>
        <taxon>Olsenella</taxon>
    </lineage>
</organism>
<evidence type="ECO:0000256" key="6">
    <source>
        <dbReference type="RuleBase" id="RU003435"/>
    </source>
</evidence>
<protein>
    <submittedName>
        <fullName evidence="8">M3 family oligoendopeptidase</fullName>
    </submittedName>
</protein>
<evidence type="ECO:0000256" key="3">
    <source>
        <dbReference type="ARBA" id="ARBA00022801"/>
    </source>
</evidence>
<dbReference type="InterPro" id="IPR001567">
    <property type="entry name" value="Pept_M3A_M3B_dom"/>
</dbReference>
<dbReference type="Pfam" id="PF01432">
    <property type="entry name" value="Peptidase_M3"/>
    <property type="match status" value="1"/>
</dbReference>
<name>A0ABS2F285_9ACTN</name>
<evidence type="ECO:0000256" key="4">
    <source>
        <dbReference type="ARBA" id="ARBA00022833"/>
    </source>
</evidence>
<keyword evidence="5 6" id="KW-0482">Metalloprotease</keyword>
<reference evidence="8 9" key="1">
    <citation type="journal article" date="2021" name="Sci. Rep.">
        <title>The distribution of antibiotic resistance genes in chicken gut microbiota commensals.</title>
        <authorList>
            <person name="Juricova H."/>
            <person name="Matiasovicova J."/>
            <person name="Kubasova T."/>
            <person name="Cejkova D."/>
            <person name="Rychlik I."/>
        </authorList>
    </citation>
    <scope>NUCLEOTIDE SEQUENCE [LARGE SCALE GENOMIC DNA]</scope>
    <source>
        <strain evidence="8 9">An794</strain>
    </source>
</reference>